<dbReference type="GO" id="GO:0016831">
    <property type="term" value="F:carboxy-lyase activity"/>
    <property type="evidence" value="ECO:0007669"/>
    <property type="project" value="InterPro"/>
</dbReference>
<dbReference type="OrthoDB" id="34429at2157"/>
<accession>A0A3N6MH37</accession>
<feature type="domain" description="Amidohydrolase-related" evidence="2">
    <location>
        <begin position="45"/>
        <end position="340"/>
    </location>
</feature>
<keyword evidence="4" id="KW-1185">Reference proteome</keyword>
<protein>
    <submittedName>
        <fullName evidence="3">Amidohydrolase</fullName>
    </submittedName>
</protein>
<dbReference type="PANTHER" id="PTHR21240">
    <property type="entry name" value="2-AMINO-3-CARBOXYLMUCONATE-6-SEMIALDEHYDE DECARBOXYLASE"/>
    <property type="match status" value="1"/>
</dbReference>
<dbReference type="Proteomes" id="UP000281431">
    <property type="component" value="Unassembled WGS sequence"/>
</dbReference>
<keyword evidence="3" id="KW-0378">Hydrolase</keyword>
<dbReference type="InterPro" id="IPR032466">
    <property type="entry name" value="Metal_Hydrolase"/>
</dbReference>
<dbReference type="GO" id="GO:0016787">
    <property type="term" value="F:hydrolase activity"/>
    <property type="evidence" value="ECO:0007669"/>
    <property type="project" value="UniProtKB-KW"/>
</dbReference>
<sequence>MTESEQRIVDGFSHVLPAEYKDALDSYAGGSHVVSGLLDSIPELTDVDRRLDLMDEHGVDVGVLTPASPPVETIADRRGAVELARTMNDGIARIATEHPDRFVGVATVPMNDPDAMVDELDRAVTDLGLQGALVYSSVDRRPADEPHLGGTGRPIDRPELDPFYEAVTDLDVPIWLHPTRPKTVPEYVGERDSKHLIWQLFGWPFELSAAMARLVFGGVFERHPDLDVIAHHAGGMLPLLAGRMDVHAELFETFGDADVGGDLSRPYVDHFRQFYVDSATFGSVAALECALEFFGPDRLLFGTDAPFDVDGGAVSVERSLEAVARLDVSEADRRRIYGETMLDLLA</sequence>
<gene>
    <name evidence="3" type="ORF">EA472_03540</name>
</gene>
<name>A0A3N6MH37_NATCH</name>
<dbReference type="GO" id="GO:0005737">
    <property type="term" value="C:cytoplasm"/>
    <property type="evidence" value="ECO:0007669"/>
    <property type="project" value="TreeGrafter"/>
</dbReference>
<dbReference type="PANTHER" id="PTHR21240:SF28">
    <property type="entry name" value="ISO-OROTATE DECARBOXYLASE (EUROFUNG)"/>
    <property type="match status" value="1"/>
</dbReference>
<dbReference type="EMBL" id="REFZ01000002">
    <property type="protein sequence ID" value="RQH02388.1"/>
    <property type="molecule type" value="Genomic_DNA"/>
</dbReference>
<dbReference type="InterPro" id="IPR006680">
    <property type="entry name" value="Amidohydro-rel"/>
</dbReference>
<keyword evidence="1" id="KW-0456">Lyase</keyword>
<comment type="caution">
    <text evidence="3">The sequence shown here is derived from an EMBL/GenBank/DDBJ whole genome shotgun (WGS) entry which is preliminary data.</text>
</comment>
<dbReference type="Gene3D" id="3.20.20.140">
    <property type="entry name" value="Metal-dependent hydrolases"/>
    <property type="match status" value="1"/>
</dbReference>
<dbReference type="AlphaFoldDB" id="A0A3N6MH37"/>
<evidence type="ECO:0000313" key="4">
    <source>
        <dbReference type="Proteomes" id="UP000281431"/>
    </source>
</evidence>
<evidence type="ECO:0000259" key="2">
    <source>
        <dbReference type="Pfam" id="PF04909"/>
    </source>
</evidence>
<evidence type="ECO:0000256" key="1">
    <source>
        <dbReference type="ARBA" id="ARBA00023239"/>
    </source>
</evidence>
<dbReference type="GO" id="GO:0019748">
    <property type="term" value="P:secondary metabolic process"/>
    <property type="evidence" value="ECO:0007669"/>
    <property type="project" value="TreeGrafter"/>
</dbReference>
<proteinExistence type="predicted"/>
<organism evidence="3 4">
    <name type="scientific">Natrarchaeobius chitinivorans</name>
    <dbReference type="NCBI Taxonomy" id="1679083"/>
    <lineage>
        <taxon>Archaea</taxon>
        <taxon>Methanobacteriati</taxon>
        <taxon>Methanobacteriota</taxon>
        <taxon>Stenosarchaea group</taxon>
        <taxon>Halobacteria</taxon>
        <taxon>Halobacteriales</taxon>
        <taxon>Natrialbaceae</taxon>
        <taxon>Natrarchaeobius</taxon>
    </lineage>
</organism>
<reference evidence="3 4" key="1">
    <citation type="submission" date="2018-10" db="EMBL/GenBank/DDBJ databases">
        <title>Natrarchaeobius chitinivorans gen. nov., sp. nov., and Natrarchaeobius haloalkaliphilus sp. nov., alkaliphilic, chitin-utilizing haloarchaea from hypersaline alkaline lakes.</title>
        <authorList>
            <person name="Sorokin D.Y."/>
            <person name="Elcheninov A.G."/>
            <person name="Kostrikina N.A."/>
            <person name="Bale N.J."/>
            <person name="Sinninghe Damste J.S."/>
            <person name="Khijniak T.V."/>
            <person name="Kublanov I.V."/>
            <person name="Toshchakov S.V."/>
        </authorList>
    </citation>
    <scope>NUCLEOTIDE SEQUENCE [LARGE SCALE GENOMIC DNA]</scope>
    <source>
        <strain evidence="3 4">AArcht7</strain>
    </source>
</reference>
<dbReference type="SUPFAM" id="SSF51556">
    <property type="entry name" value="Metallo-dependent hydrolases"/>
    <property type="match status" value="1"/>
</dbReference>
<evidence type="ECO:0000313" key="3">
    <source>
        <dbReference type="EMBL" id="RQH02388.1"/>
    </source>
</evidence>
<dbReference type="Pfam" id="PF04909">
    <property type="entry name" value="Amidohydro_2"/>
    <property type="match status" value="1"/>
</dbReference>
<dbReference type="InterPro" id="IPR032465">
    <property type="entry name" value="ACMSD"/>
</dbReference>